<evidence type="ECO:0008006" key="3">
    <source>
        <dbReference type="Google" id="ProtNLM"/>
    </source>
</evidence>
<dbReference type="AlphaFoldDB" id="L7KL38"/>
<dbReference type="Proteomes" id="UP000010988">
    <property type="component" value="Unassembled WGS sequence"/>
</dbReference>
<keyword evidence="2" id="KW-1185">Reference proteome</keyword>
<dbReference type="STRING" id="1220583.GOACH_15_00720"/>
<dbReference type="RefSeq" id="WP_005175979.1">
    <property type="nucleotide sequence ID" value="NZ_BANR01000015.1"/>
</dbReference>
<dbReference type="eggNOG" id="ENOG5031VYA">
    <property type="taxonomic scope" value="Bacteria"/>
</dbReference>
<accession>L7KL38</accession>
<organism evidence="1 2">
    <name type="scientific">Gordonia aichiensis NBRC 108223</name>
    <dbReference type="NCBI Taxonomy" id="1220583"/>
    <lineage>
        <taxon>Bacteria</taxon>
        <taxon>Bacillati</taxon>
        <taxon>Actinomycetota</taxon>
        <taxon>Actinomycetes</taxon>
        <taxon>Mycobacteriales</taxon>
        <taxon>Gordoniaceae</taxon>
        <taxon>Gordonia</taxon>
    </lineage>
</organism>
<comment type="caution">
    <text evidence="1">The sequence shown here is derived from an EMBL/GenBank/DDBJ whole genome shotgun (WGS) entry which is preliminary data.</text>
</comment>
<evidence type="ECO:0000313" key="2">
    <source>
        <dbReference type="Proteomes" id="UP000010988"/>
    </source>
</evidence>
<proteinExistence type="predicted"/>
<gene>
    <name evidence="1" type="ORF">GOACH_15_00720</name>
</gene>
<name>L7KL38_9ACTN</name>
<sequence length="176" mass="18929">MSRMHEPLICVVVSIFPPGEDPDSESIRAFTARFTIVDEDAGFDDESDLGTIAGWIAWAVDGRELLLASDVISSDAAALGAAASRLIDSDDNEEFISNALLIDRVEIEKVHRGRSLVGPMIDKLAAFLRLDAAGAYLVAMPLHDAVSGEPIPGLVRTLTNAGFERAEESNVYSREA</sequence>
<protein>
    <recommendedName>
        <fullName evidence="3">N-acetyltransferase domain-containing protein</fullName>
    </recommendedName>
</protein>
<reference evidence="1 2" key="1">
    <citation type="submission" date="2012-12" db="EMBL/GenBank/DDBJ databases">
        <title>Whole genome shotgun sequence of Gordonia aichiensis NBRC 108223.</title>
        <authorList>
            <person name="Isaki-Nakamura S."/>
            <person name="Hosoyama A."/>
            <person name="Tsuchikane K."/>
            <person name="Ando Y."/>
            <person name="Baba S."/>
            <person name="Ohji S."/>
            <person name="Hamada M."/>
            <person name="Tamura T."/>
            <person name="Yamazoe A."/>
            <person name="Yamazaki S."/>
            <person name="Fujita N."/>
        </authorList>
    </citation>
    <scope>NUCLEOTIDE SEQUENCE [LARGE SCALE GENOMIC DNA]</scope>
    <source>
        <strain evidence="1 2">NBRC 108223</strain>
    </source>
</reference>
<dbReference type="EMBL" id="BANR01000015">
    <property type="protein sequence ID" value="GAC49580.1"/>
    <property type="molecule type" value="Genomic_DNA"/>
</dbReference>
<evidence type="ECO:0000313" key="1">
    <source>
        <dbReference type="EMBL" id="GAC49580.1"/>
    </source>
</evidence>